<keyword evidence="6 12" id="KW-0067">ATP-binding</keyword>
<evidence type="ECO:0000256" key="7">
    <source>
        <dbReference type="ARBA" id="ARBA00022989"/>
    </source>
</evidence>
<keyword evidence="5" id="KW-0547">Nucleotide-binding</keyword>
<proteinExistence type="predicted"/>
<gene>
    <name evidence="12" type="ORF">SAMN02745973_02065</name>
</gene>
<keyword evidence="3" id="KW-1003">Cell membrane</keyword>
<evidence type="ECO:0000259" key="10">
    <source>
        <dbReference type="PROSITE" id="PS50893"/>
    </source>
</evidence>
<dbReference type="OrthoDB" id="9762778at2"/>
<dbReference type="InterPro" id="IPR017871">
    <property type="entry name" value="ABC_transporter-like_CS"/>
</dbReference>
<dbReference type="PROSITE" id="PS00211">
    <property type="entry name" value="ABC_TRANSPORTER_1"/>
    <property type="match status" value="1"/>
</dbReference>
<dbReference type="PROSITE" id="PS50929">
    <property type="entry name" value="ABC_TM1F"/>
    <property type="match status" value="1"/>
</dbReference>
<dbReference type="GO" id="GO:0005524">
    <property type="term" value="F:ATP binding"/>
    <property type="evidence" value="ECO:0007669"/>
    <property type="project" value="UniProtKB-KW"/>
</dbReference>
<dbReference type="GO" id="GO:0016887">
    <property type="term" value="F:ATP hydrolysis activity"/>
    <property type="evidence" value="ECO:0007669"/>
    <property type="project" value="InterPro"/>
</dbReference>
<dbReference type="Proteomes" id="UP000196365">
    <property type="component" value="Unassembled WGS sequence"/>
</dbReference>
<name>A0A1T4PF94_9FIRM</name>
<evidence type="ECO:0000259" key="11">
    <source>
        <dbReference type="PROSITE" id="PS50929"/>
    </source>
</evidence>
<dbReference type="InterPro" id="IPR011527">
    <property type="entry name" value="ABC1_TM_dom"/>
</dbReference>
<dbReference type="Pfam" id="PF00005">
    <property type="entry name" value="ABC_tran"/>
    <property type="match status" value="1"/>
</dbReference>
<feature type="transmembrane region" description="Helical" evidence="9">
    <location>
        <begin position="134"/>
        <end position="152"/>
    </location>
</feature>
<evidence type="ECO:0000256" key="1">
    <source>
        <dbReference type="ARBA" id="ARBA00004651"/>
    </source>
</evidence>
<evidence type="ECO:0000256" key="9">
    <source>
        <dbReference type="SAM" id="Phobius"/>
    </source>
</evidence>
<evidence type="ECO:0000313" key="13">
    <source>
        <dbReference type="Proteomes" id="UP000196365"/>
    </source>
</evidence>
<dbReference type="Gene3D" id="3.40.50.300">
    <property type="entry name" value="P-loop containing nucleotide triphosphate hydrolases"/>
    <property type="match status" value="1"/>
</dbReference>
<keyword evidence="13" id="KW-1185">Reference proteome</keyword>
<evidence type="ECO:0000256" key="3">
    <source>
        <dbReference type="ARBA" id="ARBA00022475"/>
    </source>
</evidence>
<evidence type="ECO:0000256" key="5">
    <source>
        <dbReference type="ARBA" id="ARBA00022741"/>
    </source>
</evidence>
<feature type="transmembrane region" description="Helical" evidence="9">
    <location>
        <begin position="15"/>
        <end position="40"/>
    </location>
</feature>
<dbReference type="GO" id="GO:0015421">
    <property type="term" value="F:ABC-type oligopeptide transporter activity"/>
    <property type="evidence" value="ECO:0007669"/>
    <property type="project" value="TreeGrafter"/>
</dbReference>
<dbReference type="SUPFAM" id="SSF52540">
    <property type="entry name" value="P-loop containing nucleoside triphosphate hydrolases"/>
    <property type="match status" value="1"/>
</dbReference>
<keyword evidence="7 9" id="KW-1133">Transmembrane helix</keyword>
<dbReference type="InterPro" id="IPR027417">
    <property type="entry name" value="P-loop_NTPase"/>
</dbReference>
<dbReference type="SMART" id="SM00382">
    <property type="entry name" value="AAA"/>
    <property type="match status" value="1"/>
</dbReference>
<dbReference type="Pfam" id="PF00664">
    <property type="entry name" value="ABC_membrane"/>
    <property type="match status" value="1"/>
</dbReference>
<dbReference type="EMBL" id="FUWV01000016">
    <property type="protein sequence ID" value="SJZ90230.1"/>
    <property type="molecule type" value="Genomic_DNA"/>
</dbReference>
<dbReference type="InterPro" id="IPR003593">
    <property type="entry name" value="AAA+_ATPase"/>
</dbReference>
<sequence length="578" mass="64397">MIKKFMPYITKYKKAMYLGAFCAGLEAIFELLIPLVMSYIVDVGIQNKDIAYTIKLGIFMILLALIALALGIGAARFSAVAGQGFGAELRKAEFYKIQEYSFKNIEKFSTSSLITRLTGDVNIMQMSVTIGMRLLVRAPIMLICALILAISINAKLALVFTVSIPVLLICVYFILSKARSSFTYLQEKIDGMNITVQENLIGIRVVKSFVRQNLEKKKFKKSNEELKEAAERAFGLVVLNMPIMQLVMFSTIIAILWFGGNMVYFGTFQVGKLTSFITYVSQILMSLMMLSMIFMMLSRSIASANRIIEVLEEEPDIVDHKEHHGYQVENGDVVFDHVSFKYEEDSEEYNLQNINLNIKSGQTVGIIGATGSGKTTLVQLIPRLYDVTEGSIYVGGHDVREYDLKTLRDAVAMVLQKNTLFSGTIQENLKWGNENATDEEIEAASKIACADEFINRLPDGYDTMLEQGGSNVSGGQKQRLTLARAILKNPKVLILDDSTSAVDTATDAKIRQALREDLKDTTKIIIAQRISSISDADQIVVLEEGKISAIGTHEELMKTSEIYQDVYQSQQKGVDFDA</sequence>
<dbReference type="InterPro" id="IPR003439">
    <property type="entry name" value="ABC_transporter-like_ATP-bd"/>
</dbReference>
<accession>A0A1T4PF94</accession>
<evidence type="ECO:0000256" key="8">
    <source>
        <dbReference type="ARBA" id="ARBA00023136"/>
    </source>
</evidence>
<evidence type="ECO:0000256" key="6">
    <source>
        <dbReference type="ARBA" id="ARBA00022840"/>
    </source>
</evidence>
<keyword evidence="2" id="KW-0813">Transport</keyword>
<dbReference type="SUPFAM" id="SSF90123">
    <property type="entry name" value="ABC transporter transmembrane region"/>
    <property type="match status" value="1"/>
</dbReference>
<dbReference type="PROSITE" id="PS50893">
    <property type="entry name" value="ABC_TRANSPORTER_2"/>
    <property type="match status" value="1"/>
</dbReference>
<dbReference type="Gene3D" id="1.20.1560.10">
    <property type="entry name" value="ABC transporter type 1, transmembrane domain"/>
    <property type="match status" value="1"/>
</dbReference>
<comment type="subcellular location">
    <subcellularLocation>
        <location evidence="1">Cell membrane</location>
        <topology evidence="1">Multi-pass membrane protein</topology>
    </subcellularLocation>
</comment>
<feature type="transmembrane region" description="Helical" evidence="9">
    <location>
        <begin position="52"/>
        <end position="75"/>
    </location>
</feature>
<reference evidence="12 13" key="1">
    <citation type="submission" date="2017-02" db="EMBL/GenBank/DDBJ databases">
        <authorList>
            <person name="Peterson S.W."/>
        </authorList>
    </citation>
    <scope>NUCLEOTIDE SEQUENCE [LARGE SCALE GENOMIC DNA]</scope>
    <source>
        <strain evidence="12 13">DSM 15102</strain>
    </source>
</reference>
<dbReference type="FunFam" id="3.40.50.300:FF:000221">
    <property type="entry name" value="Multidrug ABC transporter ATP-binding protein"/>
    <property type="match status" value="1"/>
</dbReference>
<evidence type="ECO:0000256" key="4">
    <source>
        <dbReference type="ARBA" id="ARBA00022692"/>
    </source>
</evidence>
<keyword evidence="8 9" id="KW-0472">Membrane</keyword>
<dbReference type="RefSeq" id="WP_087679411.1">
    <property type="nucleotide sequence ID" value="NZ_FUWV01000016.1"/>
</dbReference>
<protein>
    <submittedName>
        <fullName evidence="12">ATP-binding cassette, subfamily B</fullName>
    </submittedName>
</protein>
<feature type="transmembrane region" description="Helical" evidence="9">
    <location>
        <begin position="233"/>
        <end position="259"/>
    </location>
</feature>
<evidence type="ECO:0000313" key="12">
    <source>
        <dbReference type="EMBL" id="SJZ90230.1"/>
    </source>
</evidence>
<feature type="domain" description="ABC transporter" evidence="10">
    <location>
        <begin position="333"/>
        <end position="569"/>
    </location>
</feature>
<organism evidence="12 13">
    <name type="scientific">Garciella nitratireducens DSM 15102</name>
    <dbReference type="NCBI Taxonomy" id="1121911"/>
    <lineage>
        <taxon>Bacteria</taxon>
        <taxon>Bacillati</taxon>
        <taxon>Bacillota</taxon>
        <taxon>Clostridia</taxon>
        <taxon>Eubacteriales</taxon>
        <taxon>Eubacteriaceae</taxon>
        <taxon>Garciella</taxon>
    </lineage>
</organism>
<dbReference type="GO" id="GO:0005886">
    <property type="term" value="C:plasma membrane"/>
    <property type="evidence" value="ECO:0007669"/>
    <property type="project" value="UniProtKB-SubCell"/>
</dbReference>
<dbReference type="AlphaFoldDB" id="A0A1T4PF94"/>
<feature type="domain" description="ABC transmembrane type-1" evidence="11">
    <location>
        <begin position="18"/>
        <end position="299"/>
    </location>
</feature>
<feature type="transmembrane region" description="Helical" evidence="9">
    <location>
        <begin position="158"/>
        <end position="175"/>
    </location>
</feature>
<dbReference type="InterPro" id="IPR039421">
    <property type="entry name" value="Type_1_exporter"/>
</dbReference>
<dbReference type="InterPro" id="IPR036640">
    <property type="entry name" value="ABC1_TM_sf"/>
</dbReference>
<dbReference type="CDD" id="cd18548">
    <property type="entry name" value="ABC_6TM_Tm287_like"/>
    <property type="match status" value="1"/>
</dbReference>
<evidence type="ECO:0000256" key="2">
    <source>
        <dbReference type="ARBA" id="ARBA00022448"/>
    </source>
</evidence>
<dbReference type="PANTHER" id="PTHR43394">
    <property type="entry name" value="ATP-DEPENDENT PERMEASE MDL1, MITOCHONDRIAL"/>
    <property type="match status" value="1"/>
</dbReference>
<dbReference type="PANTHER" id="PTHR43394:SF1">
    <property type="entry name" value="ATP-BINDING CASSETTE SUB-FAMILY B MEMBER 10, MITOCHONDRIAL"/>
    <property type="match status" value="1"/>
</dbReference>
<feature type="transmembrane region" description="Helical" evidence="9">
    <location>
        <begin position="279"/>
        <end position="297"/>
    </location>
</feature>
<keyword evidence="4 9" id="KW-0812">Transmembrane</keyword>